<sequence length="443" mass="50727">MTGRNRSSVKEMKLTFSSSSIASDFSIEAGKLSMSSIAIAEKDDPRKFRIYRPLNYEPSEPMIYYRCSKCQSFEKKGGAKSKRYKPYVRTLHGKLVGNAHPEHHPSCHAVTKEIQELQEMDRACRAKIRANHLSLRSPQKLEEHVVEQTSNIDIQSNYYLQKRPKRLNINFDAANRDVNESDLSGVDHLLRQVLKKSEIQVKWFISEDCMNDIAETAAHTSIYSIDTSLYNNIGYSSLIVVEPDGISVRIYDGNSKLVDGEVSYYYCSRCDDLYQKRDNESIRTVLKAENNVVIDYPVHHAECSPTSLESLRELGNDLKDFCVVANHRIIPLKAESKCYVSHEPDEGFLGGSDGQNWDTTVLMDEDIIINSTPVPKSQEQRCFCRRLYEENVELYQEMLRSVDEMRSLISEMKRISGANTEYYIEDGQILEEGDNSTLYVVDE</sequence>
<evidence type="ECO:0000259" key="1">
    <source>
        <dbReference type="Pfam" id="PF23674"/>
    </source>
</evidence>
<feature type="domain" description="RYYR-CCHC" evidence="1">
    <location>
        <begin position="31"/>
        <end position="107"/>
    </location>
</feature>
<evidence type="ECO:0000313" key="3">
    <source>
        <dbReference type="WBParaSite" id="EEL_0000650901-mRNA-1"/>
    </source>
</evidence>
<dbReference type="WBParaSite" id="EEL_0000650901-mRNA-1">
    <property type="protein sequence ID" value="EEL_0000650901-mRNA-1"/>
    <property type="gene ID" value="EEL_0000650901"/>
</dbReference>
<organism evidence="2 3">
    <name type="scientific">Elaeophora elaphi</name>
    <dbReference type="NCBI Taxonomy" id="1147741"/>
    <lineage>
        <taxon>Eukaryota</taxon>
        <taxon>Metazoa</taxon>
        <taxon>Ecdysozoa</taxon>
        <taxon>Nematoda</taxon>
        <taxon>Chromadorea</taxon>
        <taxon>Rhabditida</taxon>
        <taxon>Spirurina</taxon>
        <taxon>Spiruromorpha</taxon>
        <taxon>Filarioidea</taxon>
        <taxon>Onchocercidae</taxon>
        <taxon>Elaeophora</taxon>
    </lineage>
</organism>
<proteinExistence type="predicted"/>
<protein>
    <submittedName>
        <fullName evidence="3">C2H2-type domain-containing protein</fullName>
    </submittedName>
</protein>
<evidence type="ECO:0000313" key="2">
    <source>
        <dbReference type="Proteomes" id="UP000050640"/>
    </source>
</evidence>
<dbReference type="AlphaFoldDB" id="A0A0R3RWH3"/>
<accession>A0A0R3RWH3</accession>
<dbReference type="InterPro" id="IPR057001">
    <property type="entry name" value="RYYR-CCHC"/>
</dbReference>
<reference evidence="3" key="1">
    <citation type="submission" date="2017-02" db="UniProtKB">
        <authorList>
            <consortium name="WormBaseParasite"/>
        </authorList>
    </citation>
    <scope>IDENTIFICATION</scope>
</reference>
<dbReference type="Pfam" id="PF23674">
    <property type="entry name" value="RYYR-CCHC"/>
    <property type="match status" value="2"/>
</dbReference>
<dbReference type="Proteomes" id="UP000050640">
    <property type="component" value="Unplaced"/>
</dbReference>
<name>A0A0R3RWH3_9BILA</name>
<feature type="domain" description="RYYR-CCHC" evidence="1">
    <location>
        <begin position="227"/>
        <end position="303"/>
    </location>
</feature>
<dbReference type="STRING" id="1147741.A0A0R3RWH3"/>
<keyword evidence="2" id="KW-1185">Reference proteome</keyword>